<feature type="region of interest" description="Disordered" evidence="1">
    <location>
        <begin position="1051"/>
        <end position="1081"/>
    </location>
</feature>
<organism evidence="3 4">
    <name type="scientific">Prorocentrum cordatum</name>
    <dbReference type="NCBI Taxonomy" id="2364126"/>
    <lineage>
        <taxon>Eukaryota</taxon>
        <taxon>Sar</taxon>
        <taxon>Alveolata</taxon>
        <taxon>Dinophyceae</taxon>
        <taxon>Prorocentrales</taxon>
        <taxon>Prorocentraceae</taxon>
        <taxon>Prorocentrum</taxon>
    </lineage>
</organism>
<dbReference type="InterPro" id="IPR003029">
    <property type="entry name" value="S1_domain"/>
</dbReference>
<feature type="compositionally biased region" description="Basic and acidic residues" evidence="1">
    <location>
        <begin position="1"/>
        <end position="14"/>
    </location>
</feature>
<dbReference type="Proteomes" id="UP001189429">
    <property type="component" value="Unassembled WGS sequence"/>
</dbReference>
<dbReference type="EMBL" id="CAUYUJ010014549">
    <property type="protein sequence ID" value="CAK0843098.1"/>
    <property type="molecule type" value="Genomic_DNA"/>
</dbReference>
<evidence type="ECO:0000313" key="4">
    <source>
        <dbReference type="Proteomes" id="UP001189429"/>
    </source>
</evidence>
<name>A0ABN9TD95_9DINO</name>
<sequence>MLAAEARSRSREAPGDAFMRASRPHEGEAGGEAGARLQGGAQAFVSRKKQRKLELAKLKIESQLNSKTDFKQQRLYMEISNSNSALASGHALRRVPGVFKVRDVVSFHFHGVADDAYMNGTKSINSDLDICNYGHEVQFPWLRRGLKKDAQEDLEDERKRNGKKAWEQFANSQNGGGKLKAEDTPGTDAYVKKREKFIAAGVIEEVNPGNCTVSIVVAGIDGKLGSSRGPLTHRKGEWSYESDGHPRGLKAVLYKNVPMEKVKLLGYEKAVVPYDHPPPTKYKPMPGHYGGSEFLAYDVKKDVPAQLVPMLESRADCELTWQKLTALQVPPSAASSTSFVLVDGPAPTEGSFELVDAERFEVASAACGSGGSASWDLVSQAAASSGCGSFEVLSVVSGPASSLSHSFHVVPSGLGAAAPDEHHGDPREASSGAWDRVAARSLLSLRGPAAGPALPADAGGSWQVLQMLCRLNAPVRGAVMSIQAFGAFVSVDATPGSLAARNRRLLCGGGAERRAKGKGRGKSEHGAERAGTFQDGLLPVLPYMRPHWPPSASSGAAEGQRDTSVMVNGNVLEQLGRQRDAVLGPPEVTVYIAEVDMARKRVRLSLQPRLSFDDLQVGGKHEGIVVDAARFGLRVALSDDLVGFLPRERLGVGAFAEGVADDGWYRRSVYRRGDRVTVWVLRKALSVDDAGTEPRPRSGCRIELTMDKYTRELREHFFRDSLRVLDPGACGRAPARASREAAAPGGSTAMSLQLEKAFDEEDTFFLIKNNRIIQDAESEYPDVTIDYRTDPPPPPSAEAREESFDFSLIEGWAVQRISEEYKQLTDRQLAFERGETAAKRLSSQEQKLLAVLQKQVEHWGKEYYERVSKKVEARRKFIEEVHQKIKAERDKYPYKSIIDLAKFRELTDRIKEKGYDNRCCFVTRLSYKEDVLGVGLEIVPELDTGRKVFRCSFDLLSKEAFKDFGIRSGVWKEKVEFWLPLAIDAGHFRRALPYLAQCFLELGDGRVEKQTRSYGTQAGSARYDLRAQLREVERQGKKIISLDEYRKQQAARSQRPAAAGAAARGPADPEGGVPPPRPPASLTEADVAFGLEVLPKLMNLQTVQLMKGDLHLSTKALEGYMGFHHLLLSILRQYPSLQERVETRIGAFMRSEEARSKKYCPNIGEFLCLFAVSKRHTWDDVSAAVLKETLARNASWALDKYPSLADYSISAEARLERTFKASVVSIRLLCFNVWFLRHVVFKRYGPEAASADIIEAELQGGPGKSCTDMRWEEYEEQKGVPRPSEIELLQEHVRRTIHGEGLNSWADYFTSLNMQPLKPYELSQLLIMSLHEAVRMGYIPLWKLRPKAPAAKGSQANDYMGADMDKYDSVHTAKGGDKY</sequence>
<comment type="caution">
    <text evidence="3">The sequence shown here is derived from an EMBL/GenBank/DDBJ whole genome shotgun (WGS) entry which is preliminary data.</text>
</comment>
<keyword evidence="4" id="KW-1185">Reference proteome</keyword>
<reference evidence="3" key="1">
    <citation type="submission" date="2023-10" db="EMBL/GenBank/DDBJ databases">
        <authorList>
            <person name="Chen Y."/>
            <person name="Shah S."/>
            <person name="Dougan E. K."/>
            <person name="Thang M."/>
            <person name="Chan C."/>
        </authorList>
    </citation>
    <scope>NUCLEOTIDE SEQUENCE [LARGE SCALE GENOMIC DNA]</scope>
</reference>
<evidence type="ECO:0000256" key="1">
    <source>
        <dbReference type="SAM" id="MobiDB-lite"/>
    </source>
</evidence>
<evidence type="ECO:0000259" key="2">
    <source>
        <dbReference type="PROSITE" id="PS50126"/>
    </source>
</evidence>
<gene>
    <name evidence="3" type="ORF">PCOR1329_LOCUS37537</name>
</gene>
<feature type="compositionally biased region" description="Low complexity" evidence="1">
    <location>
        <begin position="1051"/>
        <end position="1071"/>
    </location>
</feature>
<dbReference type="PROSITE" id="PS50126">
    <property type="entry name" value="S1"/>
    <property type="match status" value="1"/>
</dbReference>
<dbReference type="SUPFAM" id="SSF50249">
    <property type="entry name" value="Nucleic acid-binding proteins"/>
    <property type="match status" value="1"/>
</dbReference>
<feature type="domain" description="S1 motif" evidence="2">
    <location>
        <begin position="618"/>
        <end position="707"/>
    </location>
</feature>
<dbReference type="InterPro" id="IPR012340">
    <property type="entry name" value="NA-bd_OB-fold"/>
</dbReference>
<evidence type="ECO:0000313" key="3">
    <source>
        <dbReference type="EMBL" id="CAK0843098.1"/>
    </source>
</evidence>
<accession>A0ABN9TD95</accession>
<proteinExistence type="predicted"/>
<protein>
    <recommendedName>
        <fullName evidence="2">S1 motif domain-containing protein</fullName>
    </recommendedName>
</protein>
<feature type="region of interest" description="Disordered" evidence="1">
    <location>
        <begin position="153"/>
        <end position="184"/>
    </location>
</feature>
<dbReference type="Gene3D" id="2.40.50.140">
    <property type="entry name" value="Nucleic acid-binding proteins"/>
    <property type="match status" value="1"/>
</dbReference>
<feature type="region of interest" description="Disordered" evidence="1">
    <location>
        <begin position="1"/>
        <end position="36"/>
    </location>
</feature>